<dbReference type="STRING" id="694429.Pyrfu_0014"/>
<dbReference type="SUPFAM" id="SSF56235">
    <property type="entry name" value="N-terminal nucleophile aminohydrolases (Ntn hydrolases)"/>
    <property type="match status" value="1"/>
</dbReference>
<reference evidence="1 2" key="1">
    <citation type="journal article" date="2011" name="Stand. Genomic Sci.">
        <title>Complete genome sequence of the hyperthermophilic chemolithoautotroph Pyrolobus fumarii type strain (1A).</title>
        <authorList>
            <person name="Anderson I."/>
            <person name="Goker M."/>
            <person name="Nolan M."/>
            <person name="Lucas S."/>
            <person name="Hammon N."/>
            <person name="Deshpande S."/>
            <person name="Cheng J.F."/>
            <person name="Tapia R."/>
            <person name="Han C."/>
            <person name="Goodwin L."/>
            <person name="Pitluck S."/>
            <person name="Huntemann M."/>
            <person name="Liolios K."/>
            <person name="Ivanova N."/>
            <person name="Pagani I."/>
            <person name="Mavromatis K."/>
            <person name="Ovchinikova G."/>
            <person name="Pati A."/>
            <person name="Chen A."/>
            <person name="Palaniappan K."/>
            <person name="Land M."/>
            <person name="Hauser L."/>
            <person name="Brambilla E.M."/>
            <person name="Huber H."/>
            <person name="Yasawong M."/>
            <person name="Rohde M."/>
            <person name="Spring S."/>
            <person name="Abt B."/>
            <person name="Sikorski J."/>
            <person name="Wirth R."/>
            <person name="Detter J.C."/>
            <person name="Woyke T."/>
            <person name="Bristow J."/>
            <person name="Eisen J.A."/>
            <person name="Markowitz V."/>
            <person name="Hugenholtz P."/>
            <person name="Kyrpides N.C."/>
            <person name="Klenk H.P."/>
            <person name="Lapidus A."/>
        </authorList>
    </citation>
    <scope>NUCLEOTIDE SEQUENCE [LARGE SCALE GENOMIC DNA]</scope>
    <source>
        <strain evidence="2">DSM 11204 / 1A</strain>
    </source>
</reference>
<protein>
    <submittedName>
        <fullName evidence="1">Uncharacterized protein</fullName>
    </submittedName>
</protein>
<dbReference type="RefSeq" id="WP_014025563.1">
    <property type="nucleotide sequence ID" value="NC_015931.1"/>
</dbReference>
<dbReference type="KEGG" id="pfm:Pyrfu_0014"/>
<proteinExistence type="predicted"/>
<gene>
    <name evidence="1" type="ordered locus">Pyrfu_0014</name>
</gene>
<dbReference type="InterPro" id="IPR029055">
    <property type="entry name" value="Ntn_hydrolases_N"/>
</dbReference>
<dbReference type="GeneID" id="11139639"/>
<dbReference type="eggNOG" id="arCOG04204">
    <property type="taxonomic scope" value="Archaea"/>
</dbReference>
<dbReference type="OrthoDB" id="311454at2157"/>
<dbReference type="AlphaFoldDB" id="G0EDP9"/>
<dbReference type="Proteomes" id="UP000001037">
    <property type="component" value="Chromosome"/>
</dbReference>
<dbReference type="HOGENOM" id="CLU_068244_1_1_2"/>
<dbReference type="InterPro" id="IPR010430">
    <property type="entry name" value="DUF1028"/>
</dbReference>
<keyword evidence="2" id="KW-1185">Reference proteome</keyword>
<accession>G0EDP9</accession>
<sequence length="208" mass="22162">MTYSILAYDPAAGQAGVAVVSGSIAVGSRVPWGRHGVGVVATQGYTNPALGPLILELLAKGYTASDAIVKALAGDTSPAHRQLAVVDYRGDVAVHDGEWTPAWHGYRMAARESAVAIANLVVGPRVVEAMIEAFESTRGTLAERLLAAIEAGHRAGGDRRGDRSAALLVVGATEYGPHYDKIVDLRVDFHSHDPVSELIKLYEYYLER</sequence>
<dbReference type="PANTHER" id="PTHR39328">
    <property type="entry name" value="BLL2871 PROTEIN"/>
    <property type="match status" value="1"/>
</dbReference>
<evidence type="ECO:0000313" key="1">
    <source>
        <dbReference type="EMBL" id="AEM37886.1"/>
    </source>
</evidence>
<dbReference type="EMBL" id="CP002838">
    <property type="protein sequence ID" value="AEM37886.1"/>
    <property type="molecule type" value="Genomic_DNA"/>
</dbReference>
<evidence type="ECO:0000313" key="2">
    <source>
        <dbReference type="Proteomes" id="UP000001037"/>
    </source>
</evidence>
<dbReference type="PANTHER" id="PTHR39328:SF1">
    <property type="entry name" value="BLL2871 PROTEIN"/>
    <property type="match status" value="1"/>
</dbReference>
<organism evidence="1 2">
    <name type="scientific">Pyrolobus fumarii (strain DSM 11204 / 1A)</name>
    <dbReference type="NCBI Taxonomy" id="694429"/>
    <lineage>
        <taxon>Archaea</taxon>
        <taxon>Thermoproteota</taxon>
        <taxon>Thermoprotei</taxon>
        <taxon>Desulfurococcales</taxon>
        <taxon>Pyrodictiaceae</taxon>
        <taxon>Pyrolobus</taxon>
    </lineage>
</organism>
<dbReference type="InParanoid" id="G0EDP9"/>
<dbReference type="Pfam" id="PF06267">
    <property type="entry name" value="DUF1028"/>
    <property type="match status" value="1"/>
</dbReference>
<name>G0EDP9_PYRF1</name>
<dbReference type="Gene3D" id="3.60.20.10">
    <property type="entry name" value="Glutamine Phosphoribosylpyrophosphate, subunit 1, domain 1"/>
    <property type="match status" value="1"/>
</dbReference>